<dbReference type="EMBL" id="CM040475">
    <property type="protein sequence ID" value="MCI4391364.1"/>
    <property type="molecule type" value="Genomic_DNA"/>
</dbReference>
<comment type="caution">
    <text evidence="1">The sequence shown here is derived from an EMBL/GenBank/DDBJ whole genome shotgun (WGS) entry which is preliminary data.</text>
</comment>
<name>A0ACC5XJE6_PANGG</name>
<accession>A0ACC5XJE6</accession>
<protein>
    <submittedName>
        <fullName evidence="1">Uncharacterized protein</fullName>
    </submittedName>
</protein>
<dbReference type="Proteomes" id="UP000829447">
    <property type="component" value="Linkage Group LG22"/>
</dbReference>
<evidence type="ECO:0000313" key="2">
    <source>
        <dbReference type="Proteomes" id="UP000829447"/>
    </source>
</evidence>
<keyword evidence="2" id="KW-1185">Reference proteome</keyword>
<gene>
    <name evidence="1" type="ORF">PGIGA_G00133370</name>
</gene>
<proteinExistence type="predicted"/>
<sequence length="92" mass="10600">MNRARARAVTTTPTPLPKEAVKKQTQRFPEVYQHLRRRLLKHGNSWLFAEGVDTAQSRVRKRTSDNTQVCLSVEDDFAMVYTWKQNHLSGSG</sequence>
<organism evidence="1 2">
    <name type="scientific">Pangasianodon gigas</name>
    <name type="common">Mekong giant catfish</name>
    <name type="synonym">Pangasius gigas</name>
    <dbReference type="NCBI Taxonomy" id="30993"/>
    <lineage>
        <taxon>Eukaryota</taxon>
        <taxon>Metazoa</taxon>
        <taxon>Chordata</taxon>
        <taxon>Craniata</taxon>
        <taxon>Vertebrata</taxon>
        <taxon>Euteleostomi</taxon>
        <taxon>Actinopterygii</taxon>
        <taxon>Neopterygii</taxon>
        <taxon>Teleostei</taxon>
        <taxon>Ostariophysi</taxon>
        <taxon>Siluriformes</taxon>
        <taxon>Pangasiidae</taxon>
        <taxon>Pangasianodon</taxon>
    </lineage>
</organism>
<reference evidence="1 2" key="1">
    <citation type="journal article" date="2022" name="bioRxiv">
        <title>An ancient truncated duplication of the anti-Mullerian hormone receptor type 2 gene is a potential conserved master sex determinant in the Pangasiidae catfish family.</title>
        <authorList>
            <person name="Wen M."/>
            <person name="Pan Q."/>
            <person name="Jouanno E."/>
            <person name="Montfort J."/>
            <person name="Zahm M."/>
            <person name="Cabau C."/>
            <person name="Klopp C."/>
            <person name="Iampietro C."/>
            <person name="Roques C."/>
            <person name="Bouchez O."/>
            <person name="Castinel A."/>
            <person name="Donnadieu C."/>
            <person name="Parrinello H."/>
            <person name="Poncet C."/>
            <person name="Belmonte E."/>
            <person name="Gautier V."/>
            <person name="Avarre J.-C."/>
            <person name="Dugue R."/>
            <person name="Gustiano R."/>
            <person name="Ha T.T.T."/>
            <person name="Campet M."/>
            <person name="Sriphairoj K."/>
            <person name="Ribolli J."/>
            <person name="de Almeida F.L."/>
            <person name="Desvignes T."/>
            <person name="Postlethwait J.H."/>
            <person name="Bucao C.F."/>
            <person name="Robinson-Rechavi M."/>
            <person name="Bobe J."/>
            <person name="Herpin A."/>
            <person name="Guiguen Y."/>
        </authorList>
    </citation>
    <scope>NUCLEOTIDE SEQUENCE [LARGE SCALE GENOMIC DNA]</scope>
    <source>
        <strain evidence="1">YG-Dec2019</strain>
    </source>
</reference>
<evidence type="ECO:0000313" key="1">
    <source>
        <dbReference type="EMBL" id="MCI4391364.1"/>
    </source>
</evidence>